<proteinExistence type="predicted"/>
<dbReference type="EMBL" id="JANAVB010029819">
    <property type="protein sequence ID" value="KAJ6814066.1"/>
    <property type="molecule type" value="Genomic_DNA"/>
</dbReference>
<feature type="coiled-coil region" evidence="4">
    <location>
        <begin position="16"/>
        <end position="43"/>
    </location>
</feature>
<dbReference type="GO" id="GO:0007076">
    <property type="term" value="P:mitotic chromosome condensation"/>
    <property type="evidence" value="ECO:0007669"/>
    <property type="project" value="TreeGrafter"/>
</dbReference>
<evidence type="ECO:0000256" key="4">
    <source>
        <dbReference type="SAM" id="Coils"/>
    </source>
</evidence>
<gene>
    <name evidence="5" type="ORF">M6B38_139235</name>
</gene>
<reference evidence="5" key="1">
    <citation type="journal article" date="2023" name="GigaByte">
        <title>Genome assembly of the bearded iris, Iris pallida Lam.</title>
        <authorList>
            <person name="Bruccoleri R.E."/>
            <person name="Oakeley E.J."/>
            <person name="Faust A.M.E."/>
            <person name="Altorfer M."/>
            <person name="Dessus-Babus S."/>
            <person name="Burckhardt D."/>
            <person name="Oertli M."/>
            <person name="Naumann U."/>
            <person name="Petersen F."/>
            <person name="Wong J."/>
        </authorList>
    </citation>
    <scope>NUCLEOTIDE SEQUENCE</scope>
    <source>
        <strain evidence="5">GSM-AAB239-AS_SAM_17_03QT</strain>
    </source>
</reference>
<dbReference type="GO" id="GO:0000796">
    <property type="term" value="C:condensin complex"/>
    <property type="evidence" value="ECO:0007669"/>
    <property type="project" value="TreeGrafter"/>
</dbReference>
<accession>A0AAX6FCN2</accession>
<reference evidence="5" key="2">
    <citation type="submission" date="2023-04" db="EMBL/GenBank/DDBJ databases">
        <authorList>
            <person name="Bruccoleri R.E."/>
            <person name="Oakeley E.J."/>
            <person name="Faust A.-M."/>
            <person name="Dessus-Babus S."/>
            <person name="Altorfer M."/>
            <person name="Burckhardt D."/>
            <person name="Oertli M."/>
            <person name="Naumann U."/>
            <person name="Petersen F."/>
            <person name="Wong J."/>
        </authorList>
    </citation>
    <scope>NUCLEOTIDE SEQUENCE</scope>
    <source>
        <strain evidence="5">GSM-AAB239-AS_SAM_17_03QT</strain>
        <tissue evidence="5">Leaf</tissue>
    </source>
</reference>
<keyword evidence="6" id="KW-1185">Reference proteome</keyword>
<evidence type="ECO:0000256" key="1">
    <source>
        <dbReference type="ARBA" id="ARBA00022741"/>
    </source>
</evidence>
<dbReference type="PANTHER" id="PTHR18937">
    <property type="entry name" value="STRUCTURAL MAINTENANCE OF CHROMOSOMES SMC FAMILY MEMBER"/>
    <property type="match status" value="1"/>
</dbReference>
<keyword evidence="2" id="KW-0067">ATP-binding</keyword>
<organism evidence="5 6">
    <name type="scientific">Iris pallida</name>
    <name type="common">Sweet iris</name>
    <dbReference type="NCBI Taxonomy" id="29817"/>
    <lineage>
        <taxon>Eukaryota</taxon>
        <taxon>Viridiplantae</taxon>
        <taxon>Streptophyta</taxon>
        <taxon>Embryophyta</taxon>
        <taxon>Tracheophyta</taxon>
        <taxon>Spermatophyta</taxon>
        <taxon>Magnoliopsida</taxon>
        <taxon>Liliopsida</taxon>
        <taxon>Asparagales</taxon>
        <taxon>Iridaceae</taxon>
        <taxon>Iridoideae</taxon>
        <taxon>Irideae</taxon>
        <taxon>Iris</taxon>
    </lineage>
</organism>
<evidence type="ECO:0000256" key="2">
    <source>
        <dbReference type="ARBA" id="ARBA00022840"/>
    </source>
</evidence>
<keyword evidence="1" id="KW-0547">Nucleotide-binding</keyword>
<dbReference type="PANTHER" id="PTHR18937:SF172">
    <property type="entry name" value="STRUCTURAL MAINTENANCE OF CHROMOSOMES PROTEIN"/>
    <property type="match status" value="1"/>
</dbReference>
<keyword evidence="3" id="KW-0539">Nucleus</keyword>
<protein>
    <submittedName>
        <fullName evidence="5">Structural maintenance of chromosomes protein 4</fullName>
    </submittedName>
</protein>
<dbReference type="Proteomes" id="UP001140949">
    <property type="component" value="Unassembled WGS sequence"/>
</dbReference>
<evidence type="ECO:0000313" key="6">
    <source>
        <dbReference type="Proteomes" id="UP001140949"/>
    </source>
</evidence>
<comment type="caution">
    <text evidence="5">The sequence shown here is derived from an EMBL/GenBank/DDBJ whole genome shotgun (WGS) entry which is preliminary data.</text>
</comment>
<keyword evidence="4" id="KW-0175">Coiled coil</keyword>
<evidence type="ECO:0000256" key="3">
    <source>
        <dbReference type="ARBA" id="ARBA00023242"/>
    </source>
</evidence>
<dbReference type="GO" id="GO:0005524">
    <property type="term" value="F:ATP binding"/>
    <property type="evidence" value="ECO:0007669"/>
    <property type="project" value="UniProtKB-KW"/>
</dbReference>
<dbReference type="AlphaFoldDB" id="A0AAX6FCN2"/>
<name>A0AAX6FCN2_IRIPA</name>
<sequence>MILTCLSGYRRKAHVYNESVEEFNAATQESDDLKQQYEGLRKKRLDEFMAEFNIISLKLKEMHQVLLIRRPYPLFLQKCVHHGTLCQRLNKRCTLCYHKVDVPLEDVHLSDEYWNNMELHGK</sequence>
<evidence type="ECO:0000313" key="5">
    <source>
        <dbReference type="EMBL" id="KAJ6814066.1"/>
    </source>
</evidence>